<dbReference type="OrthoDB" id="9807580at2"/>
<evidence type="ECO:0000313" key="2">
    <source>
        <dbReference type="EMBL" id="OPH82532.1"/>
    </source>
</evidence>
<reference evidence="2 3" key="1">
    <citation type="submission" date="2017-02" db="EMBL/GenBank/DDBJ databases">
        <title>Genome sequence of the nitrite-oxidizing bacterium Nitrobacter vulgaris strain Ab1.</title>
        <authorList>
            <person name="Mellbye B.L."/>
            <person name="Davis E.W."/>
            <person name="Spieck E."/>
            <person name="Chang J.H."/>
            <person name="Bottomley P.J."/>
            <person name="Sayavedra-Soto L.A."/>
        </authorList>
    </citation>
    <scope>NUCLEOTIDE SEQUENCE [LARGE SCALE GENOMIC DNA]</scope>
    <source>
        <strain evidence="2 3">Ab1</strain>
    </source>
</reference>
<evidence type="ECO:0000256" key="1">
    <source>
        <dbReference type="ARBA" id="ARBA00022679"/>
    </source>
</evidence>
<dbReference type="PROSITE" id="PS01044">
    <property type="entry name" value="SQUALEN_PHYTOEN_SYN_1"/>
    <property type="match status" value="1"/>
</dbReference>
<dbReference type="InterPro" id="IPR019845">
    <property type="entry name" value="Squalene/phytoene_synthase_CS"/>
</dbReference>
<keyword evidence="1" id="KW-0808">Transferase</keyword>
<dbReference type="CDD" id="cd00683">
    <property type="entry name" value="Trans_IPPS_HH"/>
    <property type="match status" value="1"/>
</dbReference>
<sequence>MTIETTDASSGATASSSSFYAAMRILPRTQREAMFQIYTFCRYVDDIADSDHPRPERQAALQQWRDDIDALYQGQAPARLRDYAASVRAFGLRREDFLAVIDGMEMDVLADILAPDDATLDLYCDRVASAVGRLSVRVFGLPEQDGILLSHHLGRALQLTNILRDLDEDAALGRLYLPREGLLQAGISSFNPAAVISNPALPQVCAELVERARGHFAKSDEIMNRNPRRAVRAPRIMSRYYHAILDLLEERGFQSPRLPVRVSPAAKIAIVLRYALI</sequence>
<dbReference type="InterPro" id="IPR033904">
    <property type="entry name" value="Trans_IPPS_HH"/>
</dbReference>
<dbReference type="NCBIfam" id="TIGR03465">
    <property type="entry name" value="HpnD"/>
    <property type="match status" value="1"/>
</dbReference>
<dbReference type="STRING" id="29421.B2M20_12165"/>
<dbReference type="Proteomes" id="UP000189940">
    <property type="component" value="Unassembled WGS sequence"/>
</dbReference>
<dbReference type="Pfam" id="PF00494">
    <property type="entry name" value="SQS_PSY"/>
    <property type="match status" value="1"/>
</dbReference>
<gene>
    <name evidence="2" type="ORF">B2M20_12165</name>
</gene>
<dbReference type="Gene3D" id="1.10.600.10">
    <property type="entry name" value="Farnesyl Diphosphate Synthase"/>
    <property type="match status" value="1"/>
</dbReference>
<dbReference type="InterPro" id="IPR002060">
    <property type="entry name" value="Squ/phyt_synthse"/>
</dbReference>
<dbReference type="InterPro" id="IPR008949">
    <property type="entry name" value="Isoprenoid_synthase_dom_sf"/>
</dbReference>
<dbReference type="SFLD" id="SFLDG01018">
    <property type="entry name" value="Squalene/Phytoene_Synthase_Lik"/>
    <property type="match status" value="1"/>
</dbReference>
<dbReference type="EMBL" id="MWPQ01000044">
    <property type="protein sequence ID" value="OPH82532.1"/>
    <property type="molecule type" value="Genomic_DNA"/>
</dbReference>
<dbReference type="SUPFAM" id="SSF48576">
    <property type="entry name" value="Terpenoid synthases"/>
    <property type="match status" value="1"/>
</dbReference>
<dbReference type="InterPro" id="IPR044843">
    <property type="entry name" value="Trans_IPPS_bact-type"/>
</dbReference>
<dbReference type="PROSITE" id="PS01045">
    <property type="entry name" value="SQUALEN_PHYTOEN_SYN_2"/>
    <property type="match status" value="1"/>
</dbReference>
<dbReference type="RefSeq" id="WP_079447302.1">
    <property type="nucleotide sequence ID" value="NZ_MWPQ01000044.1"/>
</dbReference>
<protein>
    <submittedName>
        <fullName evidence="2">Squalene synthase HpnD</fullName>
    </submittedName>
</protein>
<accession>A0A1V4HY82</accession>
<evidence type="ECO:0000313" key="3">
    <source>
        <dbReference type="Proteomes" id="UP000189940"/>
    </source>
</evidence>
<dbReference type="SFLD" id="SFLDS00005">
    <property type="entry name" value="Isoprenoid_Synthase_Type_I"/>
    <property type="match status" value="1"/>
</dbReference>
<dbReference type="GO" id="GO:0051996">
    <property type="term" value="F:squalene synthase [NAD(P)H] activity"/>
    <property type="evidence" value="ECO:0007669"/>
    <property type="project" value="InterPro"/>
</dbReference>
<organism evidence="2 3">
    <name type="scientific">Nitrobacter vulgaris</name>
    <dbReference type="NCBI Taxonomy" id="29421"/>
    <lineage>
        <taxon>Bacteria</taxon>
        <taxon>Pseudomonadati</taxon>
        <taxon>Pseudomonadota</taxon>
        <taxon>Alphaproteobacteria</taxon>
        <taxon>Hyphomicrobiales</taxon>
        <taxon>Nitrobacteraceae</taxon>
        <taxon>Nitrobacter</taxon>
    </lineage>
</organism>
<dbReference type="GO" id="GO:0016117">
    <property type="term" value="P:carotenoid biosynthetic process"/>
    <property type="evidence" value="ECO:0007669"/>
    <property type="project" value="InterPro"/>
</dbReference>
<name>A0A1V4HY82_NITVU</name>
<dbReference type="GO" id="GO:0004311">
    <property type="term" value="F:geranylgeranyl diphosphate synthase activity"/>
    <property type="evidence" value="ECO:0007669"/>
    <property type="project" value="InterPro"/>
</dbReference>
<dbReference type="PANTHER" id="PTHR31480">
    <property type="entry name" value="BIFUNCTIONAL LYCOPENE CYCLASE/PHYTOENE SYNTHASE"/>
    <property type="match status" value="1"/>
</dbReference>
<comment type="caution">
    <text evidence="2">The sequence shown here is derived from an EMBL/GenBank/DDBJ whole genome shotgun (WGS) entry which is preliminary data.</text>
</comment>
<dbReference type="InterPro" id="IPR017828">
    <property type="entry name" value="SQ_synth_HpnD-like"/>
</dbReference>
<proteinExistence type="predicted"/>
<dbReference type="AlphaFoldDB" id="A0A1V4HY82"/>
<keyword evidence="3" id="KW-1185">Reference proteome</keyword>
<dbReference type="SFLD" id="SFLDG01212">
    <property type="entry name" value="Phytoene_synthase_like"/>
    <property type="match status" value="1"/>
</dbReference>